<protein>
    <submittedName>
        <fullName evidence="1">Uncharacterized protein</fullName>
    </submittedName>
</protein>
<organism evidence="1 2">
    <name type="scientific">Sinomonas cyclohexanicum</name>
    <name type="common">Corynebacterium cyclohexanicum</name>
    <dbReference type="NCBI Taxonomy" id="322009"/>
    <lineage>
        <taxon>Bacteria</taxon>
        <taxon>Bacillati</taxon>
        <taxon>Actinomycetota</taxon>
        <taxon>Actinomycetes</taxon>
        <taxon>Micrococcales</taxon>
        <taxon>Micrococcaceae</taxon>
        <taxon>Sinomonas</taxon>
    </lineage>
</organism>
<accession>A0ABM7PTS2</accession>
<evidence type="ECO:0000313" key="1">
    <source>
        <dbReference type="EMBL" id="BCT75641.1"/>
    </source>
</evidence>
<dbReference type="RefSeq" id="WP_229232365.1">
    <property type="nucleotide sequence ID" value="NZ_AP024525.1"/>
</dbReference>
<keyword evidence="2" id="KW-1185">Reference proteome</keyword>
<dbReference type="Proteomes" id="UP001319861">
    <property type="component" value="Chromosome"/>
</dbReference>
<proteinExistence type="predicted"/>
<evidence type="ECO:0000313" key="2">
    <source>
        <dbReference type="Proteomes" id="UP001319861"/>
    </source>
</evidence>
<reference evidence="1 2" key="1">
    <citation type="journal article" date="2021" name="J. Biosci. Bioeng.">
        <title>Identification and characterization of a chc gene cluster responsible for the aromatization pathway of cyclohexanecarboxylate degradation in Sinomonas cyclohexanicum ATCC 51369.</title>
        <authorList>
            <person name="Yamamoto T."/>
            <person name="Hasegawa Y."/>
            <person name="Lau P.C.K."/>
            <person name="Iwaki H."/>
        </authorList>
    </citation>
    <scope>NUCLEOTIDE SEQUENCE [LARGE SCALE GENOMIC DNA]</scope>
    <source>
        <strain evidence="1 2">ATCC 51369</strain>
    </source>
</reference>
<sequence>MNTPRAAAEEIPVLPRGDDERIAGSGLVGLAFESGDYLATRRMTTSFGPDYTAVWHRSPGGDWTVYSTNDPEHSCERYIGAACTRPSVRGPIRVDWLDGFTMRVSIGGTLEWTTALADTPITRLMTSVCSLMPERAWTSPASLGVMGRASGPMLRTGTLRLEGSVPNGQHFAMAPKRIWAVEDSHALLDGRDLGEPRPLPEQERLGDFWLPQRGLFMTGYVHYESFDPARHVSAAQHDRELRESAV</sequence>
<name>A0ABM7PTS2_SINCY</name>
<dbReference type="EMBL" id="AP024525">
    <property type="protein sequence ID" value="BCT75641.1"/>
    <property type="molecule type" value="Genomic_DNA"/>
</dbReference>
<gene>
    <name evidence="1" type="ORF">SCMU_14830</name>
</gene>